<evidence type="ECO:0000313" key="2">
    <source>
        <dbReference type="EMBL" id="CAD5111069.1"/>
    </source>
</evidence>
<dbReference type="EMBL" id="CAJFCJ010000001">
    <property type="protein sequence ID" value="CAD5111069.1"/>
    <property type="molecule type" value="Genomic_DNA"/>
</dbReference>
<dbReference type="OrthoDB" id="9871079at2759"/>
<proteinExistence type="predicted"/>
<evidence type="ECO:0000256" key="1">
    <source>
        <dbReference type="SAM" id="MobiDB-lite"/>
    </source>
</evidence>
<dbReference type="Proteomes" id="UP000549394">
    <property type="component" value="Unassembled WGS sequence"/>
</dbReference>
<feature type="region of interest" description="Disordered" evidence="1">
    <location>
        <begin position="105"/>
        <end position="142"/>
    </location>
</feature>
<protein>
    <submittedName>
        <fullName evidence="2">DgyrCDS418</fullName>
    </submittedName>
</protein>
<organism evidence="2 3">
    <name type="scientific">Dimorphilus gyrociliatus</name>
    <dbReference type="NCBI Taxonomy" id="2664684"/>
    <lineage>
        <taxon>Eukaryota</taxon>
        <taxon>Metazoa</taxon>
        <taxon>Spiralia</taxon>
        <taxon>Lophotrochozoa</taxon>
        <taxon>Annelida</taxon>
        <taxon>Polychaeta</taxon>
        <taxon>Polychaeta incertae sedis</taxon>
        <taxon>Dinophilidae</taxon>
        <taxon>Dimorphilus</taxon>
    </lineage>
</organism>
<sequence>MSIWLEKELELNRKYDELLQRREALLRGTERYFDSQMRKSFSFVSSYEKARERNNQICARIEELSQDTFEINLEDTPKFKTVRKNYLAMMRKTYQLWCDESYDKSYRRGSHTPSPPPGRRSGGSPRRLTPRSRTPSPSQKRL</sequence>
<gene>
    <name evidence="2" type="ORF">DGYR_LOCUS410</name>
</gene>
<accession>A0A7I8V716</accession>
<reference evidence="2 3" key="1">
    <citation type="submission" date="2020-08" db="EMBL/GenBank/DDBJ databases">
        <authorList>
            <person name="Hejnol A."/>
        </authorList>
    </citation>
    <scope>NUCLEOTIDE SEQUENCE [LARGE SCALE GENOMIC DNA]</scope>
</reference>
<comment type="caution">
    <text evidence="2">The sequence shown here is derived from an EMBL/GenBank/DDBJ whole genome shotgun (WGS) entry which is preliminary data.</text>
</comment>
<name>A0A7I8V716_9ANNE</name>
<dbReference type="Pfam" id="PF15134">
    <property type="entry name" value="CEP15-like"/>
    <property type="match status" value="1"/>
</dbReference>
<keyword evidence="3" id="KW-1185">Reference proteome</keyword>
<dbReference type="InterPro" id="IPR028006">
    <property type="entry name" value="CEP15-like"/>
</dbReference>
<evidence type="ECO:0000313" key="3">
    <source>
        <dbReference type="Proteomes" id="UP000549394"/>
    </source>
</evidence>
<dbReference type="AlphaFoldDB" id="A0A7I8V716"/>
<feature type="compositionally biased region" description="Low complexity" evidence="1">
    <location>
        <begin position="122"/>
        <end position="142"/>
    </location>
</feature>